<evidence type="ECO:0000256" key="10">
    <source>
        <dbReference type="ARBA" id="ARBA00022989"/>
    </source>
</evidence>
<keyword evidence="15" id="KW-1185">Reference proteome</keyword>
<dbReference type="AlphaFoldDB" id="A0A1T2LBR0"/>
<feature type="transmembrane region" description="Helical" evidence="12">
    <location>
        <begin position="49"/>
        <end position="72"/>
    </location>
</feature>
<keyword evidence="5 12" id="KW-0997">Cell inner membrane</keyword>
<evidence type="ECO:0000256" key="1">
    <source>
        <dbReference type="ARBA" id="ARBA00001946"/>
    </source>
</evidence>
<dbReference type="EMBL" id="MPRL01000001">
    <property type="protein sequence ID" value="OOZ42376.1"/>
    <property type="molecule type" value="Genomic_DNA"/>
</dbReference>
<evidence type="ECO:0000256" key="4">
    <source>
        <dbReference type="ARBA" id="ARBA00022475"/>
    </source>
</evidence>
<dbReference type="GO" id="GO:0008412">
    <property type="term" value="F:4-hydroxybenzoate polyprenyltransferase activity"/>
    <property type="evidence" value="ECO:0007669"/>
    <property type="project" value="UniProtKB-UniRule"/>
</dbReference>
<dbReference type="Gene3D" id="1.10.357.140">
    <property type="entry name" value="UbiA prenyltransferase"/>
    <property type="match status" value="1"/>
</dbReference>
<protein>
    <recommendedName>
        <fullName evidence="12 13">4-hydroxybenzoate octaprenyltransferase</fullName>
        <ecNumber evidence="12 13">2.5.1.39</ecNumber>
    </recommendedName>
    <alternativeName>
        <fullName evidence="12">4-HB polyprenyltransferase</fullName>
    </alternativeName>
</protein>
<keyword evidence="10 12" id="KW-1133">Transmembrane helix</keyword>
<organism evidence="14 15">
    <name type="scientific">Solemya pervernicosa gill symbiont</name>
    <dbReference type="NCBI Taxonomy" id="642797"/>
    <lineage>
        <taxon>Bacteria</taxon>
        <taxon>Pseudomonadati</taxon>
        <taxon>Pseudomonadota</taxon>
        <taxon>Gammaproteobacteria</taxon>
        <taxon>sulfur-oxidizing symbionts</taxon>
    </lineage>
</organism>
<evidence type="ECO:0000256" key="9">
    <source>
        <dbReference type="ARBA" id="ARBA00022842"/>
    </source>
</evidence>
<feature type="transmembrane region" description="Helical" evidence="12">
    <location>
        <begin position="101"/>
        <end position="134"/>
    </location>
</feature>
<comment type="cofactor">
    <cofactor evidence="1 12">
        <name>Mg(2+)</name>
        <dbReference type="ChEBI" id="CHEBI:18420"/>
    </cofactor>
</comment>
<gene>
    <name evidence="12" type="primary">ubiA</name>
    <name evidence="14" type="ORF">BOW53_00290</name>
</gene>
<dbReference type="PANTHER" id="PTHR11048:SF28">
    <property type="entry name" value="4-HYDROXYBENZOATE POLYPRENYLTRANSFERASE, MITOCHONDRIAL"/>
    <property type="match status" value="1"/>
</dbReference>
<dbReference type="NCBIfam" id="TIGR01474">
    <property type="entry name" value="ubiA_proteo"/>
    <property type="match status" value="1"/>
</dbReference>
<dbReference type="InterPro" id="IPR044878">
    <property type="entry name" value="UbiA_sf"/>
</dbReference>
<evidence type="ECO:0000256" key="2">
    <source>
        <dbReference type="ARBA" id="ARBA00004141"/>
    </source>
</evidence>
<dbReference type="GO" id="GO:0005886">
    <property type="term" value="C:plasma membrane"/>
    <property type="evidence" value="ECO:0007669"/>
    <property type="project" value="UniProtKB-SubCell"/>
</dbReference>
<dbReference type="InterPro" id="IPR006370">
    <property type="entry name" value="HB_polyprenyltransferase-like"/>
</dbReference>
<evidence type="ECO:0000256" key="7">
    <source>
        <dbReference type="ARBA" id="ARBA00022688"/>
    </source>
</evidence>
<evidence type="ECO:0000256" key="12">
    <source>
        <dbReference type="HAMAP-Rule" id="MF_01635"/>
    </source>
</evidence>
<dbReference type="Gene3D" id="1.20.120.1780">
    <property type="entry name" value="UbiA prenyltransferase"/>
    <property type="match status" value="1"/>
</dbReference>
<dbReference type="EC" id="2.5.1.39" evidence="12 13"/>
<dbReference type="UniPathway" id="UPA00232"/>
<name>A0A1T2LBR0_9GAMM</name>
<dbReference type="FunFam" id="1.20.120.1780:FF:000001">
    <property type="entry name" value="4-hydroxybenzoate octaprenyltransferase"/>
    <property type="match status" value="1"/>
</dbReference>
<evidence type="ECO:0000313" key="14">
    <source>
        <dbReference type="EMBL" id="OOZ42376.1"/>
    </source>
</evidence>
<sequence>MPSRGAQLKERTQQYALLMRLDRPIGILLLLWPTLWALWIAAEGMPRIGVLLVFVLGVVLMRSAGCVINDYADRAIDPHVSRTRERPIASGRVEPNEALKLFAALCVAAFMLVLFMNSLTIMLSFVGVALAAIYPFTKRHTYLPQVFLGAAFGWAVPMAFAAQLGEVPQAAWLIFIATVLWATAYDTIYAMVDRDDDIKIGVKSTAILFGELDRVIIGVIQALLLLTLLVVGVQLKLGGFFYLGLLVATGLAVQQQRLIKNRDRDLCFKAFLDNNWFGMAIFVGLLLEYGI</sequence>
<feature type="transmembrane region" description="Helical" evidence="12">
    <location>
        <begin position="212"/>
        <end position="231"/>
    </location>
</feature>
<dbReference type="PROSITE" id="PS00943">
    <property type="entry name" value="UBIA"/>
    <property type="match status" value="1"/>
</dbReference>
<dbReference type="PANTHER" id="PTHR11048">
    <property type="entry name" value="PRENYLTRANSFERASES"/>
    <property type="match status" value="1"/>
</dbReference>
<keyword evidence="6 12" id="KW-0808">Transferase</keyword>
<feature type="transmembrane region" description="Helical" evidence="12">
    <location>
        <begin position="237"/>
        <end position="254"/>
    </location>
</feature>
<evidence type="ECO:0000256" key="5">
    <source>
        <dbReference type="ARBA" id="ARBA00022519"/>
    </source>
</evidence>
<dbReference type="InterPro" id="IPR039653">
    <property type="entry name" value="Prenyltransferase"/>
</dbReference>
<comment type="caution">
    <text evidence="14">The sequence shown here is derived from an EMBL/GenBank/DDBJ whole genome shotgun (WGS) entry which is preliminary data.</text>
</comment>
<dbReference type="CDD" id="cd13959">
    <property type="entry name" value="PT_UbiA_COQ2"/>
    <property type="match status" value="1"/>
</dbReference>
<feature type="transmembrane region" description="Helical" evidence="12">
    <location>
        <begin position="146"/>
        <end position="164"/>
    </location>
</feature>
<dbReference type="InterPro" id="IPR000537">
    <property type="entry name" value="UbiA_prenyltransferase"/>
</dbReference>
<feature type="transmembrane region" description="Helical" evidence="12">
    <location>
        <begin position="170"/>
        <end position="192"/>
    </location>
</feature>
<dbReference type="FunFam" id="1.10.357.140:FF:000002">
    <property type="entry name" value="4-hydroxybenzoate octaprenyltransferase"/>
    <property type="match status" value="1"/>
</dbReference>
<comment type="similarity">
    <text evidence="3 12">Belongs to the UbiA prenyltransferase family.</text>
</comment>
<feature type="transmembrane region" description="Helical" evidence="12">
    <location>
        <begin position="25"/>
        <end position="42"/>
    </location>
</feature>
<dbReference type="HAMAP" id="MF_01635">
    <property type="entry name" value="UbiA"/>
    <property type="match status" value="1"/>
</dbReference>
<dbReference type="InterPro" id="IPR030470">
    <property type="entry name" value="UbiA_prenylTrfase_CS"/>
</dbReference>
<dbReference type="GO" id="GO:0006744">
    <property type="term" value="P:ubiquinone biosynthetic process"/>
    <property type="evidence" value="ECO:0007669"/>
    <property type="project" value="UniProtKB-UniRule"/>
</dbReference>
<accession>A0A1T2LBR0</accession>
<comment type="function">
    <text evidence="12">Catalyzes the prenylation of para-hydroxybenzoate (PHB) with an all-trans polyprenyl group. Mediates the second step in the final reaction sequence of ubiquinone-8 (UQ-8) biosynthesis, which is the condensation of the polyisoprenoid side chain with PHB, generating the first membrane-bound Q intermediate 3-octaprenyl-4-hydroxybenzoate.</text>
</comment>
<comment type="pathway">
    <text evidence="12">Cofactor biosynthesis; ubiquinone biosynthesis.</text>
</comment>
<keyword evidence="11 12" id="KW-0472">Membrane</keyword>
<evidence type="ECO:0000256" key="8">
    <source>
        <dbReference type="ARBA" id="ARBA00022692"/>
    </source>
</evidence>
<keyword evidence="4 12" id="KW-1003">Cell membrane</keyword>
<evidence type="ECO:0000256" key="6">
    <source>
        <dbReference type="ARBA" id="ARBA00022679"/>
    </source>
</evidence>
<keyword evidence="9 12" id="KW-0460">Magnesium</keyword>
<keyword evidence="7 12" id="KW-0831">Ubiquinone biosynthesis</keyword>
<dbReference type="Pfam" id="PF01040">
    <property type="entry name" value="UbiA"/>
    <property type="match status" value="1"/>
</dbReference>
<reference evidence="14 15" key="1">
    <citation type="submission" date="2016-11" db="EMBL/GenBank/DDBJ databases">
        <title>Mixed transmission modes and dynamic genome evolution in an obligate animal-bacterial symbiosis.</title>
        <authorList>
            <person name="Russell S.L."/>
            <person name="Corbett-Detig R.B."/>
            <person name="Cavanaugh C.M."/>
        </authorList>
    </citation>
    <scope>NUCLEOTIDE SEQUENCE [LARGE SCALE GENOMIC DNA]</scope>
    <source>
        <strain evidence="14">Sveles-Q1</strain>
    </source>
</reference>
<evidence type="ECO:0000313" key="15">
    <source>
        <dbReference type="Proteomes" id="UP000191110"/>
    </source>
</evidence>
<keyword evidence="8 12" id="KW-0812">Transmembrane</keyword>
<dbReference type="Proteomes" id="UP000191110">
    <property type="component" value="Unassembled WGS sequence"/>
</dbReference>
<comment type="catalytic activity">
    <reaction evidence="12">
        <text>all-trans-octaprenyl diphosphate + 4-hydroxybenzoate = 4-hydroxy-3-(all-trans-octaprenyl)benzoate + diphosphate</text>
        <dbReference type="Rhea" id="RHEA:27782"/>
        <dbReference type="ChEBI" id="CHEBI:1617"/>
        <dbReference type="ChEBI" id="CHEBI:17879"/>
        <dbReference type="ChEBI" id="CHEBI:33019"/>
        <dbReference type="ChEBI" id="CHEBI:57711"/>
        <dbReference type="EC" id="2.5.1.39"/>
    </reaction>
</comment>
<evidence type="ECO:0000256" key="13">
    <source>
        <dbReference type="NCBIfam" id="TIGR01474"/>
    </source>
</evidence>
<evidence type="ECO:0000256" key="3">
    <source>
        <dbReference type="ARBA" id="ARBA00005985"/>
    </source>
</evidence>
<evidence type="ECO:0000256" key="11">
    <source>
        <dbReference type="ARBA" id="ARBA00023136"/>
    </source>
</evidence>
<comment type="subcellular location">
    <subcellularLocation>
        <location evidence="12">Cell inner membrane</location>
        <topology evidence="12">Multi-pass membrane protein</topology>
    </subcellularLocation>
    <subcellularLocation>
        <location evidence="2">Membrane</location>
        <topology evidence="2">Multi-pass membrane protein</topology>
    </subcellularLocation>
</comment>
<proteinExistence type="inferred from homology"/>